<feature type="region of interest" description="Disordered" evidence="1">
    <location>
        <begin position="204"/>
        <end position="339"/>
    </location>
</feature>
<sequence length="465" mass="53828">MAGDSGYATNLRDIPVSFFKAMLVSDIKKLIHTYGHKNCGLRQEELCNKIKEIISQKKNIIFEHMDTASKKKWSDEWNSERSKYFDKLYKEEGFINMCFPKKYTNNPSLNKLMSKHIDFCKEKDERRSALGNNPEYNVCKQYNIWINEKTVSFTLEFLKNVTAHKYPTVKKYFSTKEHPEGYDPLTTYRNSKFDCEKYNPTSKSYQPIQVTKAPTDRSNLPTAPTDRQESQGKSGIPVPDEGEIEKTKSHVKELSKIEPPPDSLTSSINKTKEDGSAIGKEPRTSPENEPTKTKNTDHSNSGHNDDEQIRNDVLLTGKPVSETPPVSESSPVPELISVSKNSPDYNDPKYHQFLHHLRSNLDGYKIPFHDYHIIHKIPVKLFQSYKTYEEHIPSEPTITKPYIWYPAPLPRSRSYPDPFPRQTMYPVASFFPTKLSPFPIITSGSNNKYYYQFIYELNYINILLF</sequence>
<accession>A0A1C3KIK7</accession>
<feature type="compositionally biased region" description="Basic and acidic residues" evidence="1">
    <location>
        <begin position="270"/>
        <end position="297"/>
    </location>
</feature>
<evidence type="ECO:0000313" key="3">
    <source>
        <dbReference type="Proteomes" id="UP000243200"/>
    </source>
</evidence>
<dbReference type="EMBL" id="FLRJ01000465">
    <property type="protein sequence ID" value="SBT73665.1"/>
    <property type="molecule type" value="Genomic_DNA"/>
</dbReference>
<feature type="compositionally biased region" description="Low complexity" evidence="1">
    <location>
        <begin position="319"/>
        <end position="339"/>
    </location>
</feature>
<evidence type="ECO:0000256" key="1">
    <source>
        <dbReference type="SAM" id="MobiDB-lite"/>
    </source>
</evidence>
<dbReference type="AlphaFoldDB" id="A0A1C3KIK7"/>
<evidence type="ECO:0008006" key="4">
    <source>
        <dbReference type="Google" id="ProtNLM"/>
    </source>
</evidence>
<evidence type="ECO:0000313" key="2">
    <source>
        <dbReference type="EMBL" id="SBT73665.1"/>
    </source>
</evidence>
<organism evidence="2 3">
    <name type="scientific">Plasmodium ovale</name>
    <name type="common">malaria parasite P. ovale</name>
    <dbReference type="NCBI Taxonomy" id="36330"/>
    <lineage>
        <taxon>Eukaryota</taxon>
        <taxon>Sar</taxon>
        <taxon>Alveolata</taxon>
        <taxon>Apicomplexa</taxon>
        <taxon>Aconoidasida</taxon>
        <taxon>Haemosporida</taxon>
        <taxon>Plasmodiidae</taxon>
        <taxon>Plasmodium</taxon>
        <taxon>Plasmodium (Plasmodium)</taxon>
    </lineage>
</organism>
<dbReference type="VEuPathDB" id="PlasmoDB:PocGH01_00118100"/>
<protein>
    <recommendedName>
        <fullName evidence="4">STP1 protein</fullName>
    </recommendedName>
</protein>
<gene>
    <name evidence="2" type="primary">PowCR01_000140800</name>
    <name evidence="2" type="ORF">POWCR01_000140800</name>
</gene>
<dbReference type="VEuPathDB" id="PlasmoDB:POWCR01_000140800"/>
<reference evidence="2 3" key="1">
    <citation type="submission" date="2016-06" db="EMBL/GenBank/DDBJ databases">
        <authorList>
            <consortium name="Pathogen Informatics"/>
        </authorList>
    </citation>
    <scope>NUCLEOTIDE SEQUENCE [LARGE SCALE GENOMIC DNA]</scope>
</reference>
<proteinExistence type="predicted"/>
<feature type="compositionally biased region" description="Basic and acidic residues" evidence="1">
    <location>
        <begin position="244"/>
        <end position="256"/>
    </location>
</feature>
<dbReference type="Proteomes" id="UP000243200">
    <property type="component" value="Unassembled WGS sequence"/>
</dbReference>
<name>A0A1C3KIK7_PLAOA</name>